<dbReference type="OrthoDB" id="7843968at2759"/>
<dbReference type="KEGG" id="der:6551651"/>
<feature type="signal peptide" evidence="1">
    <location>
        <begin position="1"/>
        <end position="20"/>
    </location>
</feature>
<keyword evidence="1" id="KW-0732">Signal</keyword>
<evidence type="ECO:0000256" key="1">
    <source>
        <dbReference type="SAM" id="SignalP"/>
    </source>
</evidence>
<reference evidence="2 3" key="2">
    <citation type="journal article" date="2008" name="Bioinformatics">
        <title>Assembly reconciliation.</title>
        <authorList>
            <person name="Zimin A.V."/>
            <person name="Smith D.R."/>
            <person name="Sutton G."/>
            <person name="Yorke J.A."/>
        </authorList>
    </citation>
    <scope>NUCLEOTIDE SEQUENCE [LARGE SCALE GENOMIC DNA]</scope>
    <source>
        <strain evidence="2 3">TSC#14021-0224.01</strain>
    </source>
</reference>
<gene>
    <name evidence="2" type="primary">Dere\GG19659</name>
    <name evidence="2" type="synonym">dere_GLEANR_4384</name>
    <name evidence="2" type="synonym">GG19659</name>
    <name evidence="2" type="ORF">Dere_GG19659</name>
</gene>
<sequence length="105" mass="11942">MLKHSMILLCILLVAICCFAAELPGNAYLPPLRHYQQVPENFPPAENGFLDQDSDHDSDSFGRYAPIFVDYPGIHALPRQQQEYALDLPFEEKHHYRKASGLGNE</sequence>
<evidence type="ECO:0000313" key="3">
    <source>
        <dbReference type="Proteomes" id="UP000008711"/>
    </source>
</evidence>
<name>B3NTS9_DROER</name>
<dbReference type="EMBL" id="CH954180">
    <property type="protein sequence ID" value="EDV47492.1"/>
    <property type="molecule type" value="Genomic_DNA"/>
</dbReference>
<evidence type="ECO:0000313" key="2">
    <source>
        <dbReference type="EMBL" id="EDV47492.1"/>
    </source>
</evidence>
<protein>
    <submittedName>
        <fullName evidence="2">Uncharacterized protein</fullName>
    </submittedName>
</protein>
<dbReference type="PhylomeDB" id="B3NTS9"/>
<dbReference type="AlphaFoldDB" id="B3NTS9"/>
<dbReference type="Proteomes" id="UP000008711">
    <property type="component" value="Unassembled WGS sequence"/>
</dbReference>
<dbReference type="OMA" id="DYPGIHH"/>
<feature type="chain" id="PRO_5002795602" evidence="1">
    <location>
        <begin position="21"/>
        <end position="105"/>
    </location>
</feature>
<keyword evidence="3" id="KW-1185">Reference proteome</keyword>
<dbReference type="HOGENOM" id="CLU_177232_0_0_1"/>
<proteinExistence type="predicted"/>
<organism evidence="2 3">
    <name type="scientific">Drosophila erecta</name>
    <name type="common">Fruit fly</name>
    <dbReference type="NCBI Taxonomy" id="7220"/>
    <lineage>
        <taxon>Eukaryota</taxon>
        <taxon>Metazoa</taxon>
        <taxon>Ecdysozoa</taxon>
        <taxon>Arthropoda</taxon>
        <taxon>Hexapoda</taxon>
        <taxon>Insecta</taxon>
        <taxon>Pterygota</taxon>
        <taxon>Neoptera</taxon>
        <taxon>Endopterygota</taxon>
        <taxon>Diptera</taxon>
        <taxon>Brachycera</taxon>
        <taxon>Muscomorpha</taxon>
        <taxon>Ephydroidea</taxon>
        <taxon>Drosophilidae</taxon>
        <taxon>Drosophila</taxon>
        <taxon>Sophophora</taxon>
    </lineage>
</organism>
<accession>B3NTS9</accession>
<reference evidence="2 3" key="1">
    <citation type="journal article" date="2007" name="Nature">
        <title>Evolution of genes and genomes on the Drosophila phylogeny.</title>
        <authorList>
            <consortium name="Drosophila 12 Genomes Consortium"/>
            <person name="Clark A.G."/>
            <person name="Eisen M.B."/>
            <person name="Smith D.R."/>
            <person name="Bergman C.M."/>
            <person name="Oliver B."/>
            <person name="Markow T.A."/>
            <person name="Kaufman T.C."/>
            <person name="Kellis M."/>
            <person name="Gelbart W."/>
            <person name="Iyer V.N."/>
            <person name="Pollard D.A."/>
            <person name="Sackton T.B."/>
            <person name="Larracuente A.M."/>
            <person name="Singh N.D."/>
            <person name="Abad J.P."/>
            <person name="Abt D.N."/>
            <person name="Adryan B."/>
            <person name="Aguade M."/>
            <person name="Akashi H."/>
            <person name="Anderson W.W."/>
            <person name="Aquadro C.F."/>
            <person name="Ardell D.H."/>
            <person name="Arguello R."/>
            <person name="Artieri C.G."/>
            <person name="Barbash D.A."/>
            <person name="Barker D."/>
            <person name="Barsanti P."/>
            <person name="Batterham P."/>
            <person name="Batzoglou S."/>
            <person name="Begun D."/>
            <person name="Bhutkar A."/>
            <person name="Blanco E."/>
            <person name="Bosak S.A."/>
            <person name="Bradley R.K."/>
            <person name="Brand A.D."/>
            <person name="Brent M.R."/>
            <person name="Brooks A.N."/>
            <person name="Brown R.H."/>
            <person name="Butlin R.K."/>
            <person name="Caggese C."/>
            <person name="Calvi B.R."/>
            <person name="Bernardo de Carvalho A."/>
            <person name="Caspi A."/>
            <person name="Castrezana S."/>
            <person name="Celniker S.E."/>
            <person name="Chang J.L."/>
            <person name="Chapple C."/>
            <person name="Chatterji S."/>
            <person name="Chinwalla A."/>
            <person name="Civetta A."/>
            <person name="Clifton S.W."/>
            <person name="Comeron J.M."/>
            <person name="Costello J.C."/>
            <person name="Coyne J.A."/>
            <person name="Daub J."/>
            <person name="David R.G."/>
            <person name="Delcher A.L."/>
            <person name="Delehaunty K."/>
            <person name="Do C.B."/>
            <person name="Ebling H."/>
            <person name="Edwards K."/>
            <person name="Eickbush T."/>
            <person name="Evans J.D."/>
            <person name="Filipski A."/>
            <person name="Findeiss S."/>
            <person name="Freyhult E."/>
            <person name="Fulton L."/>
            <person name="Fulton R."/>
            <person name="Garcia A.C."/>
            <person name="Gardiner A."/>
            <person name="Garfield D.A."/>
            <person name="Garvin B.E."/>
            <person name="Gibson G."/>
            <person name="Gilbert D."/>
            <person name="Gnerre S."/>
            <person name="Godfrey J."/>
            <person name="Good R."/>
            <person name="Gotea V."/>
            <person name="Gravely B."/>
            <person name="Greenberg A.J."/>
            <person name="Griffiths-Jones S."/>
            <person name="Gross S."/>
            <person name="Guigo R."/>
            <person name="Gustafson E.A."/>
            <person name="Haerty W."/>
            <person name="Hahn M.W."/>
            <person name="Halligan D.L."/>
            <person name="Halpern A.L."/>
            <person name="Halter G.M."/>
            <person name="Han M.V."/>
            <person name="Heger A."/>
            <person name="Hillier L."/>
            <person name="Hinrichs A.S."/>
            <person name="Holmes I."/>
            <person name="Hoskins R.A."/>
            <person name="Hubisz M.J."/>
            <person name="Hultmark D."/>
            <person name="Huntley M.A."/>
            <person name="Jaffe D.B."/>
            <person name="Jagadeeshan S."/>
            <person name="Jeck W.R."/>
            <person name="Johnson J."/>
            <person name="Jones C.D."/>
            <person name="Jordan W.C."/>
            <person name="Karpen G.H."/>
            <person name="Kataoka E."/>
            <person name="Keightley P.D."/>
            <person name="Kheradpour P."/>
            <person name="Kirkness E.F."/>
            <person name="Koerich L.B."/>
            <person name="Kristiansen K."/>
            <person name="Kudrna D."/>
            <person name="Kulathinal R.J."/>
            <person name="Kumar S."/>
            <person name="Kwok R."/>
            <person name="Lander E."/>
            <person name="Langley C.H."/>
            <person name="Lapoint R."/>
            <person name="Lazzaro B.P."/>
            <person name="Lee S.J."/>
            <person name="Levesque L."/>
            <person name="Li R."/>
            <person name="Lin C.F."/>
            <person name="Lin M.F."/>
            <person name="Lindblad-Toh K."/>
            <person name="Llopart A."/>
            <person name="Long M."/>
            <person name="Low L."/>
            <person name="Lozovsky E."/>
            <person name="Lu J."/>
            <person name="Luo M."/>
            <person name="Machado C.A."/>
            <person name="Makalowski W."/>
            <person name="Marzo M."/>
            <person name="Matsuda M."/>
            <person name="Matzkin L."/>
            <person name="McAllister B."/>
            <person name="McBride C.S."/>
            <person name="McKernan B."/>
            <person name="McKernan K."/>
            <person name="Mendez-Lago M."/>
            <person name="Minx P."/>
            <person name="Mollenhauer M.U."/>
            <person name="Montooth K."/>
            <person name="Mount S.M."/>
            <person name="Mu X."/>
            <person name="Myers E."/>
            <person name="Negre B."/>
            <person name="Newfeld S."/>
            <person name="Nielsen R."/>
            <person name="Noor M.A."/>
            <person name="O'Grady P."/>
            <person name="Pachter L."/>
            <person name="Papaceit M."/>
            <person name="Parisi M.J."/>
            <person name="Parisi M."/>
            <person name="Parts L."/>
            <person name="Pedersen J.S."/>
            <person name="Pesole G."/>
            <person name="Phillippy A.M."/>
            <person name="Ponting C.P."/>
            <person name="Pop M."/>
            <person name="Porcelli D."/>
            <person name="Powell J.R."/>
            <person name="Prohaska S."/>
            <person name="Pruitt K."/>
            <person name="Puig M."/>
            <person name="Quesneville H."/>
            <person name="Ram K.R."/>
            <person name="Rand D."/>
            <person name="Rasmussen M.D."/>
            <person name="Reed L.K."/>
            <person name="Reenan R."/>
            <person name="Reily A."/>
            <person name="Remington K.A."/>
            <person name="Rieger T.T."/>
            <person name="Ritchie M.G."/>
            <person name="Robin C."/>
            <person name="Rogers Y.H."/>
            <person name="Rohde C."/>
            <person name="Rozas J."/>
            <person name="Rubenfield M.J."/>
            <person name="Ruiz A."/>
            <person name="Russo S."/>
            <person name="Salzberg S.L."/>
            <person name="Sanchez-Gracia A."/>
            <person name="Saranga D.J."/>
            <person name="Sato H."/>
            <person name="Schaeffer S.W."/>
            <person name="Schatz M.C."/>
            <person name="Schlenke T."/>
            <person name="Schwartz R."/>
            <person name="Segarra C."/>
            <person name="Singh R.S."/>
            <person name="Sirot L."/>
            <person name="Sirota M."/>
            <person name="Sisneros N.B."/>
            <person name="Smith C.D."/>
            <person name="Smith T.F."/>
            <person name="Spieth J."/>
            <person name="Stage D.E."/>
            <person name="Stark A."/>
            <person name="Stephan W."/>
            <person name="Strausberg R.L."/>
            <person name="Strempel S."/>
            <person name="Sturgill D."/>
            <person name="Sutton G."/>
            <person name="Sutton G.G."/>
            <person name="Tao W."/>
            <person name="Teichmann S."/>
            <person name="Tobari Y.N."/>
            <person name="Tomimura Y."/>
            <person name="Tsolas J.M."/>
            <person name="Valente V.L."/>
            <person name="Venter E."/>
            <person name="Venter J.C."/>
            <person name="Vicario S."/>
            <person name="Vieira F.G."/>
            <person name="Vilella A.J."/>
            <person name="Villasante A."/>
            <person name="Walenz B."/>
            <person name="Wang J."/>
            <person name="Wasserman M."/>
            <person name="Watts T."/>
            <person name="Wilson D."/>
            <person name="Wilson R.K."/>
            <person name="Wing R.A."/>
            <person name="Wolfner M.F."/>
            <person name="Wong A."/>
            <person name="Wong G.K."/>
            <person name="Wu C.I."/>
            <person name="Wu G."/>
            <person name="Yamamoto D."/>
            <person name="Yang H.P."/>
            <person name="Yang S.P."/>
            <person name="Yorke J.A."/>
            <person name="Yoshida K."/>
            <person name="Zdobnov E."/>
            <person name="Zhang P."/>
            <person name="Zhang Y."/>
            <person name="Zimin A.V."/>
            <person name="Baldwin J."/>
            <person name="Abdouelleil A."/>
            <person name="Abdulkadir J."/>
            <person name="Abebe A."/>
            <person name="Abera B."/>
            <person name="Abreu J."/>
            <person name="Acer S.C."/>
            <person name="Aftuck L."/>
            <person name="Alexander A."/>
            <person name="An P."/>
            <person name="Anderson E."/>
            <person name="Anderson S."/>
            <person name="Arachi H."/>
            <person name="Azer M."/>
            <person name="Bachantsang P."/>
            <person name="Barry A."/>
            <person name="Bayul T."/>
            <person name="Berlin A."/>
            <person name="Bessette D."/>
            <person name="Bloom T."/>
            <person name="Blye J."/>
            <person name="Boguslavskiy L."/>
            <person name="Bonnet C."/>
            <person name="Boukhgalter B."/>
            <person name="Bourzgui I."/>
            <person name="Brown A."/>
            <person name="Cahill P."/>
            <person name="Channer S."/>
            <person name="Cheshatsang Y."/>
            <person name="Chuda L."/>
            <person name="Citroen M."/>
            <person name="Collymore A."/>
            <person name="Cooke P."/>
            <person name="Costello M."/>
            <person name="D'Aco K."/>
            <person name="Daza R."/>
            <person name="De Haan G."/>
            <person name="DeGray S."/>
            <person name="DeMaso C."/>
            <person name="Dhargay N."/>
            <person name="Dooley K."/>
            <person name="Dooley E."/>
            <person name="Doricent M."/>
            <person name="Dorje P."/>
            <person name="Dorjee K."/>
            <person name="Dupes A."/>
            <person name="Elong R."/>
            <person name="Falk J."/>
            <person name="Farina A."/>
            <person name="Faro S."/>
            <person name="Ferguson D."/>
            <person name="Fisher S."/>
            <person name="Foley C.D."/>
            <person name="Franke A."/>
            <person name="Friedrich D."/>
            <person name="Gadbois L."/>
            <person name="Gearin G."/>
            <person name="Gearin C.R."/>
            <person name="Giannoukos G."/>
            <person name="Goode T."/>
            <person name="Graham J."/>
            <person name="Grandbois E."/>
            <person name="Grewal S."/>
            <person name="Gyaltsen K."/>
            <person name="Hafez N."/>
            <person name="Hagos B."/>
            <person name="Hall J."/>
            <person name="Henson C."/>
            <person name="Hollinger A."/>
            <person name="Honan T."/>
            <person name="Huard M.D."/>
            <person name="Hughes L."/>
            <person name="Hurhula B."/>
            <person name="Husby M.E."/>
            <person name="Kamat A."/>
            <person name="Kanga B."/>
            <person name="Kashin S."/>
            <person name="Khazanovich D."/>
            <person name="Kisner P."/>
            <person name="Lance K."/>
            <person name="Lara M."/>
            <person name="Lee W."/>
            <person name="Lennon N."/>
            <person name="Letendre F."/>
            <person name="LeVine R."/>
            <person name="Lipovsky A."/>
            <person name="Liu X."/>
            <person name="Liu J."/>
            <person name="Liu S."/>
            <person name="Lokyitsang T."/>
            <person name="Lokyitsang Y."/>
            <person name="Lubonja R."/>
            <person name="Lui A."/>
            <person name="MacDonald P."/>
            <person name="Magnisalis V."/>
            <person name="Maru K."/>
            <person name="Matthews C."/>
            <person name="McCusker W."/>
            <person name="McDonough S."/>
            <person name="Mehta T."/>
            <person name="Meldrim J."/>
            <person name="Meneus L."/>
            <person name="Mihai O."/>
            <person name="Mihalev A."/>
            <person name="Mihova T."/>
            <person name="Mittelman R."/>
            <person name="Mlenga V."/>
            <person name="Montmayeur A."/>
            <person name="Mulrain L."/>
            <person name="Navidi A."/>
            <person name="Naylor J."/>
            <person name="Negash T."/>
            <person name="Nguyen T."/>
            <person name="Nguyen N."/>
            <person name="Nicol R."/>
            <person name="Norbu C."/>
            <person name="Norbu N."/>
            <person name="Novod N."/>
            <person name="O'Neill B."/>
            <person name="Osman S."/>
            <person name="Markiewicz E."/>
            <person name="Oyono O.L."/>
            <person name="Patti C."/>
            <person name="Phunkhang P."/>
            <person name="Pierre F."/>
            <person name="Priest M."/>
            <person name="Raghuraman S."/>
            <person name="Rege F."/>
            <person name="Reyes R."/>
            <person name="Rise C."/>
            <person name="Rogov P."/>
            <person name="Ross K."/>
            <person name="Ryan E."/>
            <person name="Settipalli S."/>
            <person name="Shea T."/>
            <person name="Sherpa N."/>
            <person name="Shi L."/>
            <person name="Shih D."/>
            <person name="Sparrow T."/>
            <person name="Spaulding J."/>
            <person name="Stalker J."/>
            <person name="Stange-Thomann N."/>
            <person name="Stavropoulos S."/>
            <person name="Stone C."/>
            <person name="Strader C."/>
            <person name="Tesfaye S."/>
            <person name="Thomson T."/>
            <person name="Thoulutsang Y."/>
            <person name="Thoulutsang D."/>
            <person name="Topham K."/>
            <person name="Topping I."/>
            <person name="Tsamla T."/>
            <person name="Vassiliev H."/>
            <person name="Vo A."/>
            <person name="Wangchuk T."/>
            <person name="Wangdi T."/>
            <person name="Weiand M."/>
            <person name="Wilkinson J."/>
            <person name="Wilson A."/>
            <person name="Yadav S."/>
            <person name="Young G."/>
            <person name="Yu Q."/>
            <person name="Zembek L."/>
            <person name="Zhong D."/>
            <person name="Zimmer A."/>
            <person name="Zwirko Z."/>
            <person name="Jaffe D.B."/>
            <person name="Alvarez P."/>
            <person name="Brockman W."/>
            <person name="Butler J."/>
            <person name="Chin C."/>
            <person name="Gnerre S."/>
            <person name="Grabherr M."/>
            <person name="Kleber M."/>
            <person name="Mauceli E."/>
            <person name="MacCallum I."/>
        </authorList>
    </citation>
    <scope>NUCLEOTIDE SEQUENCE [LARGE SCALE GENOMIC DNA]</scope>
    <source>
        <strain evidence="2 3">TSC#14021-0224.01</strain>
    </source>
</reference>